<name>A0ABR4ANU6_9LECA</name>
<reference evidence="1 2" key="1">
    <citation type="submission" date="2024-09" db="EMBL/GenBank/DDBJ databases">
        <title>Rethinking Asexuality: The Enigmatic Case of Functional Sexual Genes in Lepraria (Stereocaulaceae).</title>
        <authorList>
            <person name="Doellman M."/>
            <person name="Sun Y."/>
            <person name="Barcenas-Pena A."/>
            <person name="Lumbsch H.T."/>
            <person name="Grewe F."/>
        </authorList>
    </citation>
    <scope>NUCLEOTIDE SEQUENCE [LARGE SCALE GENOMIC DNA]</scope>
    <source>
        <strain evidence="1 2">Mercado 3170</strain>
    </source>
</reference>
<evidence type="ECO:0000313" key="2">
    <source>
        <dbReference type="Proteomes" id="UP001590950"/>
    </source>
</evidence>
<keyword evidence="2" id="KW-1185">Reference proteome</keyword>
<evidence type="ECO:0000313" key="1">
    <source>
        <dbReference type="EMBL" id="KAL2046354.1"/>
    </source>
</evidence>
<sequence>MLSVFYVLHSKSTQVKRVPANVPYSNPEPGGYLQWEDNDGATFNAHSPNAGTCKENSDRFFELWRQVVAKKDIEFGLVRTLHNTGCDILK</sequence>
<organism evidence="1 2">
    <name type="scientific">Stereocaulon virgatum</name>
    <dbReference type="NCBI Taxonomy" id="373712"/>
    <lineage>
        <taxon>Eukaryota</taxon>
        <taxon>Fungi</taxon>
        <taxon>Dikarya</taxon>
        <taxon>Ascomycota</taxon>
        <taxon>Pezizomycotina</taxon>
        <taxon>Lecanoromycetes</taxon>
        <taxon>OSLEUM clade</taxon>
        <taxon>Lecanoromycetidae</taxon>
        <taxon>Lecanorales</taxon>
        <taxon>Lecanorineae</taxon>
        <taxon>Stereocaulaceae</taxon>
        <taxon>Stereocaulon</taxon>
    </lineage>
</organism>
<accession>A0ABR4ANU6</accession>
<proteinExistence type="predicted"/>
<dbReference type="EMBL" id="JBEFKJ010000004">
    <property type="protein sequence ID" value="KAL2046354.1"/>
    <property type="molecule type" value="Genomic_DNA"/>
</dbReference>
<gene>
    <name evidence="1" type="ORF">N7G274_001801</name>
</gene>
<protein>
    <submittedName>
        <fullName evidence="1">Uncharacterized protein</fullName>
    </submittedName>
</protein>
<comment type="caution">
    <text evidence="1">The sequence shown here is derived from an EMBL/GenBank/DDBJ whole genome shotgun (WGS) entry which is preliminary data.</text>
</comment>
<dbReference type="Proteomes" id="UP001590950">
    <property type="component" value="Unassembled WGS sequence"/>
</dbReference>